<evidence type="ECO:0000259" key="2">
    <source>
        <dbReference type="PROSITE" id="PS50975"/>
    </source>
</evidence>
<gene>
    <name evidence="3" type="ORF">DW070_05370</name>
    <name evidence="4" type="ORF">DW747_11995</name>
</gene>
<dbReference type="SUPFAM" id="SSF56059">
    <property type="entry name" value="Glutathione synthetase ATP-binding domain-like"/>
    <property type="match status" value="1"/>
</dbReference>
<dbReference type="EMBL" id="QVFD01000012">
    <property type="protein sequence ID" value="RGC45175.1"/>
    <property type="molecule type" value="Genomic_DNA"/>
</dbReference>
<dbReference type="PROSITE" id="PS50975">
    <property type="entry name" value="ATP_GRASP"/>
    <property type="match status" value="1"/>
</dbReference>
<dbReference type="EMBL" id="QVEP01000009">
    <property type="protein sequence ID" value="RGB80718.1"/>
    <property type="molecule type" value="Genomic_DNA"/>
</dbReference>
<organism evidence="4 6">
    <name type="scientific">Coprococcus catus</name>
    <dbReference type="NCBI Taxonomy" id="116085"/>
    <lineage>
        <taxon>Bacteria</taxon>
        <taxon>Bacillati</taxon>
        <taxon>Bacillota</taxon>
        <taxon>Clostridia</taxon>
        <taxon>Lachnospirales</taxon>
        <taxon>Lachnospiraceae</taxon>
        <taxon>Coprococcus</taxon>
    </lineage>
</organism>
<dbReference type="InterPro" id="IPR011761">
    <property type="entry name" value="ATP-grasp"/>
</dbReference>
<reference evidence="5 6" key="1">
    <citation type="submission" date="2018-08" db="EMBL/GenBank/DDBJ databases">
        <title>A genome reference for cultivated species of the human gut microbiota.</title>
        <authorList>
            <person name="Zou Y."/>
            <person name="Xue W."/>
            <person name="Luo G."/>
        </authorList>
    </citation>
    <scope>NUCLEOTIDE SEQUENCE [LARGE SCALE GENOMIC DNA]</scope>
    <source>
        <strain evidence="3 5">AF45-17</strain>
        <strain evidence="4 6">AM28-39</strain>
    </source>
</reference>
<name>A0A3E2XLR4_9FIRM</name>
<evidence type="ECO:0000313" key="4">
    <source>
        <dbReference type="EMBL" id="RGC45175.1"/>
    </source>
</evidence>
<keyword evidence="1" id="KW-0067">ATP-binding</keyword>
<dbReference type="GeneID" id="74988264"/>
<protein>
    <submittedName>
        <fullName evidence="4">ATP-grasp domain-containing protein</fullName>
    </submittedName>
</protein>
<evidence type="ECO:0000313" key="5">
    <source>
        <dbReference type="Proteomes" id="UP000260773"/>
    </source>
</evidence>
<comment type="caution">
    <text evidence="4">The sequence shown here is derived from an EMBL/GenBank/DDBJ whole genome shotgun (WGS) entry which is preliminary data.</text>
</comment>
<dbReference type="RefSeq" id="WP_117527620.1">
    <property type="nucleotide sequence ID" value="NZ_JAAXCM010000049.1"/>
</dbReference>
<accession>A0A3E2XLR4</accession>
<dbReference type="Gene3D" id="3.30.470.20">
    <property type="entry name" value="ATP-grasp fold, B domain"/>
    <property type="match status" value="1"/>
</dbReference>
<dbReference type="OrthoDB" id="5420347at2"/>
<dbReference type="GO" id="GO:0046872">
    <property type="term" value="F:metal ion binding"/>
    <property type="evidence" value="ECO:0007669"/>
    <property type="project" value="InterPro"/>
</dbReference>
<proteinExistence type="predicted"/>
<keyword evidence="1" id="KW-0547">Nucleotide-binding</keyword>
<sequence>MNFKERDFIPMLFGGDINTYSVARAFYERYKVKSYTFGKFATGPSYQSRIIEYTPNPKIDTDEVFMKTVKSFCSKHADKTVVLVGCGDSYVALISKHKNELPKNTIAPYIDFDLMNSLQQKETFYKLCEKHGVDYPGTIIHNKEMGHDFEMNFPFPVILKPSDSIQYWEHPFDTQKKVYTIKDKKELDQVLDDIYGAGYTGKLIIQDMIPGNDEYMRVLTSYSDHNGKVKMMCLGHVLLEEHTPHGLGNHAVIITEPNKELMMRVKDLLEELHYVGFSNFDIKYDRRDGKFKFFEINTRQGRSNYYVTGSGFNVAEYIVEDFVYGKELPLRYAKEEHLWMVVPKAVAFKYVKDPALKAKMKKLIKEKKVVNPSFMKGDLGMPRLARMIKTHLSHFEKYKKYYS</sequence>
<dbReference type="Proteomes" id="UP000261231">
    <property type="component" value="Unassembled WGS sequence"/>
</dbReference>
<dbReference type="Proteomes" id="UP000260773">
    <property type="component" value="Unassembled WGS sequence"/>
</dbReference>
<keyword evidence="6" id="KW-1185">Reference proteome</keyword>
<evidence type="ECO:0000313" key="6">
    <source>
        <dbReference type="Proteomes" id="UP000261231"/>
    </source>
</evidence>
<evidence type="ECO:0000313" key="3">
    <source>
        <dbReference type="EMBL" id="RGB80718.1"/>
    </source>
</evidence>
<dbReference type="AlphaFoldDB" id="A0A3E2XLR4"/>
<evidence type="ECO:0000256" key="1">
    <source>
        <dbReference type="PROSITE-ProRule" id="PRU00409"/>
    </source>
</evidence>
<feature type="domain" description="ATP-grasp" evidence="2">
    <location>
        <begin position="125"/>
        <end position="323"/>
    </location>
</feature>
<dbReference type="GO" id="GO:0005524">
    <property type="term" value="F:ATP binding"/>
    <property type="evidence" value="ECO:0007669"/>
    <property type="project" value="UniProtKB-UniRule"/>
</dbReference>